<evidence type="ECO:0000256" key="5">
    <source>
        <dbReference type="ARBA" id="ARBA00022989"/>
    </source>
</evidence>
<evidence type="ECO:0000256" key="13">
    <source>
        <dbReference type="SAM" id="Phobius"/>
    </source>
</evidence>
<dbReference type="PANTHER" id="PTHR35457">
    <property type="entry name" value="HEME A SYNTHASE"/>
    <property type="match status" value="1"/>
</dbReference>
<evidence type="ECO:0000313" key="14">
    <source>
        <dbReference type="EMBL" id="ANI92466.1"/>
    </source>
</evidence>
<dbReference type="GO" id="GO:0016491">
    <property type="term" value="F:oxidoreductase activity"/>
    <property type="evidence" value="ECO:0007669"/>
    <property type="project" value="UniProtKB-KW"/>
</dbReference>
<comment type="subcellular location">
    <subcellularLocation>
        <location evidence="1">Membrane</location>
        <topology evidence="1">Multi-pass membrane protein</topology>
    </subcellularLocation>
</comment>
<keyword evidence="15" id="KW-1185">Reference proteome</keyword>
<dbReference type="EMBL" id="CP015961">
    <property type="protein sequence ID" value="ANI92466.1"/>
    <property type="molecule type" value="Genomic_DNA"/>
</dbReference>
<reference evidence="14 15" key="1">
    <citation type="submission" date="2016-06" db="EMBL/GenBank/DDBJ databases">
        <title>Complete genome sequence of a saline-alkali tolerant type strain Dietzia timorensis ID05-A0528T.</title>
        <authorList>
            <person name="Wu X."/>
        </authorList>
    </citation>
    <scope>NUCLEOTIDE SEQUENCE [LARGE SCALE GENOMIC DNA]</scope>
    <source>
        <strain evidence="14 15">ID05-A0528</strain>
    </source>
</reference>
<evidence type="ECO:0000256" key="7">
    <source>
        <dbReference type="ARBA" id="ARBA00023004"/>
    </source>
</evidence>
<name>A0A173LJG5_9ACTN</name>
<keyword evidence="7" id="KW-0408">Iron</keyword>
<feature type="transmembrane region" description="Helical" evidence="13">
    <location>
        <begin position="166"/>
        <end position="189"/>
    </location>
</feature>
<dbReference type="GO" id="GO:0016020">
    <property type="term" value="C:membrane"/>
    <property type="evidence" value="ECO:0007669"/>
    <property type="project" value="UniProtKB-SubCell"/>
</dbReference>
<organism evidence="14 15">
    <name type="scientific">Dietzia timorensis</name>
    <dbReference type="NCBI Taxonomy" id="499555"/>
    <lineage>
        <taxon>Bacteria</taxon>
        <taxon>Bacillati</taxon>
        <taxon>Actinomycetota</taxon>
        <taxon>Actinomycetes</taxon>
        <taxon>Mycobacteriales</taxon>
        <taxon>Dietziaceae</taxon>
        <taxon>Dietzia</taxon>
    </lineage>
</organism>
<sequence>MLGSAAPAIQLVGVSSTSQSDARPSPDSAAEARDPGGKARSLLMRLPEPSLRIQWWLALVNLICQIGIMASGATVRVTASGLGCETWPRCNGDSFVPVPGAAPWIHQLIEFGNRTLTFVLTAVSIALLLAVLRAGRRKHLRLLAWIMPFGILAQGIVGGITVLAGLLWWTVALHLIPSLALVWFASILFARIREDDDETVRRTVGTPLRLLTLLSGVALAAVLVTGTLVTGAGPHAGDVRVGAHERLQIDIDLLAHIHGELMLAYLALVIGLIFALYAVGTERLVKRRAIYLAIGVLGQGLIGIVQYWMGVPEVLVVAHVAGAGIVTALTGMLWASGRSRSAALSAVE</sequence>
<keyword evidence="2" id="KW-1003">Cell membrane</keyword>
<feature type="transmembrane region" description="Helical" evidence="13">
    <location>
        <begin position="253"/>
        <end position="277"/>
    </location>
</feature>
<accession>A0A173LJG5</accession>
<keyword evidence="8" id="KW-0350">Heme biosynthesis</keyword>
<feature type="compositionally biased region" description="Polar residues" evidence="12">
    <location>
        <begin position="13"/>
        <end position="22"/>
    </location>
</feature>
<dbReference type="PANTHER" id="PTHR35457:SF1">
    <property type="entry name" value="HEME A SYNTHASE"/>
    <property type="match status" value="1"/>
</dbReference>
<evidence type="ECO:0000313" key="15">
    <source>
        <dbReference type="Proteomes" id="UP000186104"/>
    </source>
</evidence>
<dbReference type="GO" id="GO:0006784">
    <property type="term" value="P:heme A biosynthetic process"/>
    <property type="evidence" value="ECO:0007669"/>
    <property type="project" value="InterPro"/>
</dbReference>
<evidence type="ECO:0000256" key="9">
    <source>
        <dbReference type="ARBA" id="ARBA00023136"/>
    </source>
</evidence>
<comment type="pathway">
    <text evidence="11">Porphyrin-containing compound metabolism.</text>
</comment>
<dbReference type="InterPro" id="IPR003780">
    <property type="entry name" value="COX15/CtaA_fam"/>
</dbReference>
<feature type="region of interest" description="Disordered" evidence="12">
    <location>
        <begin position="13"/>
        <end position="36"/>
    </location>
</feature>
<feature type="transmembrane region" description="Helical" evidence="13">
    <location>
        <begin position="289"/>
        <end position="309"/>
    </location>
</feature>
<feature type="transmembrane region" description="Helical" evidence="13">
    <location>
        <begin position="315"/>
        <end position="335"/>
    </location>
</feature>
<dbReference type="KEGG" id="dtm:BJL86_1690"/>
<keyword evidence="3 13" id="KW-0812">Transmembrane</keyword>
<dbReference type="Pfam" id="PF02628">
    <property type="entry name" value="COX15-CtaA"/>
    <property type="match status" value="1"/>
</dbReference>
<feature type="transmembrane region" description="Helical" evidence="13">
    <location>
        <begin position="210"/>
        <end position="233"/>
    </location>
</feature>
<evidence type="ECO:0000256" key="11">
    <source>
        <dbReference type="ARBA" id="ARBA00023444"/>
    </source>
</evidence>
<feature type="transmembrane region" description="Helical" evidence="13">
    <location>
        <begin position="116"/>
        <end position="135"/>
    </location>
</feature>
<dbReference type="STRING" id="499555.BJL86_1690"/>
<dbReference type="Proteomes" id="UP000186104">
    <property type="component" value="Chromosome"/>
</dbReference>
<proteinExistence type="predicted"/>
<dbReference type="AlphaFoldDB" id="A0A173LJG5"/>
<evidence type="ECO:0000256" key="6">
    <source>
        <dbReference type="ARBA" id="ARBA00023002"/>
    </source>
</evidence>
<feature type="transmembrane region" description="Helical" evidence="13">
    <location>
        <begin position="142"/>
        <end position="160"/>
    </location>
</feature>
<evidence type="ECO:0000256" key="4">
    <source>
        <dbReference type="ARBA" id="ARBA00022723"/>
    </source>
</evidence>
<evidence type="ECO:0000256" key="12">
    <source>
        <dbReference type="SAM" id="MobiDB-lite"/>
    </source>
</evidence>
<evidence type="ECO:0000256" key="8">
    <source>
        <dbReference type="ARBA" id="ARBA00023133"/>
    </source>
</evidence>
<evidence type="ECO:0000256" key="1">
    <source>
        <dbReference type="ARBA" id="ARBA00004141"/>
    </source>
</evidence>
<keyword evidence="5 13" id="KW-1133">Transmembrane helix</keyword>
<evidence type="ECO:0000256" key="10">
    <source>
        <dbReference type="ARBA" id="ARBA00023157"/>
    </source>
</evidence>
<dbReference type="InterPro" id="IPR050450">
    <property type="entry name" value="COX15/CtaA_HemeA_synthase"/>
</dbReference>
<dbReference type="GO" id="GO:0046872">
    <property type="term" value="F:metal ion binding"/>
    <property type="evidence" value="ECO:0007669"/>
    <property type="project" value="UniProtKB-KW"/>
</dbReference>
<keyword evidence="10" id="KW-1015">Disulfide bond</keyword>
<evidence type="ECO:0000256" key="3">
    <source>
        <dbReference type="ARBA" id="ARBA00022692"/>
    </source>
</evidence>
<keyword evidence="9 13" id="KW-0472">Membrane</keyword>
<gene>
    <name evidence="14" type="ORF">BJL86_1690</name>
</gene>
<protein>
    <submittedName>
        <fullName evidence="14">Heme A synthase</fullName>
    </submittedName>
</protein>
<evidence type="ECO:0000256" key="2">
    <source>
        <dbReference type="ARBA" id="ARBA00022475"/>
    </source>
</evidence>
<keyword evidence="6" id="KW-0560">Oxidoreductase</keyword>
<keyword evidence="4" id="KW-0479">Metal-binding</keyword>